<evidence type="ECO:0000256" key="4">
    <source>
        <dbReference type="ARBA" id="ARBA00022989"/>
    </source>
</evidence>
<dbReference type="AlphaFoldDB" id="A0AAD8JQB6"/>
<gene>
    <name evidence="8" type="ORF">QVD17_42356</name>
</gene>
<comment type="similarity">
    <text evidence="2 6">Belongs to the complex I subunit 1 family.</text>
</comment>
<evidence type="ECO:0000256" key="7">
    <source>
        <dbReference type="SAM" id="Phobius"/>
    </source>
</evidence>
<sequence length="451" mass="50222">MPALRFKTCRLLEGNVWNRKLTIIQRRILRRLRNKTRSIKRMIYSRKNLNSYIQFTVGFIFFILIIAGGFSHPVITWCDAGNASPPFTLPGEPPTDETPPAPAPEPVPVVIPQLAQPLLSDEARSNILYQRYLVNNWGDGDLRRMVSTINAQVIVERHVEAALVEDGLSPQAFADGYRDIQGALHYPQGRLLSVRTYTSYVSQIRELGTRESVPYRRVLNEIRKQVGLGYRARVWIREGNRSDVPLTQPGNGPEGTAAWGMSASRRKAHFELWVIGRAALSDQGPGRKGPSTIQVRRSPEVTAMSRNLTHRPKRRANTRTATKVEHTAMPPVFISWKSPAEERAVGPRNSSEIVMAQKQIWSGIPLFPVLVMFFISCLAETNRAPFDLPEAEAESVAGYNVEYARDAILNSSLLAEANVPGSRGLILTETRGGSLPTEKSAILGKPKNVSA</sequence>
<dbReference type="PROSITE" id="PS00668">
    <property type="entry name" value="COMPLEX1_ND1_2"/>
    <property type="match status" value="1"/>
</dbReference>
<dbReference type="InterPro" id="IPR018086">
    <property type="entry name" value="NADH_UbQ_OxRdtase_su1_CS"/>
</dbReference>
<evidence type="ECO:0000256" key="5">
    <source>
        <dbReference type="ARBA" id="ARBA00023136"/>
    </source>
</evidence>
<comment type="subcellular location">
    <subcellularLocation>
        <location evidence="6">Cell membrane</location>
        <topology evidence="6">Multi-pass membrane protein</topology>
    </subcellularLocation>
    <subcellularLocation>
        <location evidence="1">Membrane</location>
        <topology evidence="1">Multi-pass membrane protein</topology>
    </subcellularLocation>
</comment>
<proteinExistence type="inferred from homology"/>
<protein>
    <submittedName>
        <fullName evidence="8">Uncharacterized protein</fullName>
    </submittedName>
</protein>
<dbReference type="Proteomes" id="UP001229421">
    <property type="component" value="Unassembled WGS sequence"/>
</dbReference>
<evidence type="ECO:0000256" key="1">
    <source>
        <dbReference type="ARBA" id="ARBA00004141"/>
    </source>
</evidence>
<keyword evidence="6" id="KW-0520">NAD</keyword>
<reference evidence="8" key="1">
    <citation type="journal article" date="2023" name="bioRxiv">
        <title>Improved chromosome-level genome assembly for marigold (Tagetes erecta).</title>
        <authorList>
            <person name="Jiang F."/>
            <person name="Yuan L."/>
            <person name="Wang S."/>
            <person name="Wang H."/>
            <person name="Xu D."/>
            <person name="Wang A."/>
            <person name="Fan W."/>
        </authorList>
    </citation>
    <scope>NUCLEOTIDE SEQUENCE</scope>
    <source>
        <strain evidence="8">WSJ</strain>
        <tissue evidence="8">Leaf</tissue>
    </source>
</reference>
<accession>A0AAD8JQB6</accession>
<evidence type="ECO:0000256" key="3">
    <source>
        <dbReference type="ARBA" id="ARBA00022692"/>
    </source>
</evidence>
<name>A0AAD8JQB6_TARER</name>
<keyword evidence="4 7" id="KW-1133">Transmembrane helix</keyword>
<dbReference type="EMBL" id="JAUHHV010000017">
    <property type="protein sequence ID" value="KAK1405970.1"/>
    <property type="molecule type" value="Genomic_DNA"/>
</dbReference>
<keyword evidence="9" id="KW-1185">Reference proteome</keyword>
<dbReference type="Pfam" id="PF00146">
    <property type="entry name" value="NADHdh"/>
    <property type="match status" value="1"/>
</dbReference>
<organism evidence="8 9">
    <name type="scientific">Tagetes erecta</name>
    <name type="common">African marigold</name>
    <dbReference type="NCBI Taxonomy" id="13708"/>
    <lineage>
        <taxon>Eukaryota</taxon>
        <taxon>Viridiplantae</taxon>
        <taxon>Streptophyta</taxon>
        <taxon>Embryophyta</taxon>
        <taxon>Tracheophyta</taxon>
        <taxon>Spermatophyta</taxon>
        <taxon>Magnoliopsida</taxon>
        <taxon>eudicotyledons</taxon>
        <taxon>Gunneridae</taxon>
        <taxon>Pentapetalae</taxon>
        <taxon>asterids</taxon>
        <taxon>campanulids</taxon>
        <taxon>Asterales</taxon>
        <taxon>Asteraceae</taxon>
        <taxon>Asteroideae</taxon>
        <taxon>Heliantheae alliance</taxon>
        <taxon>Tageteae</taxon>
        <taxon>Tagetes</taxon>
    </lineage>
</organism>
<evidence type="ECO:0000313" key="9">
    <source>
        <dbReference type="Proteomes" id="UP001229421"/>
    </source>
</evidence>
<dbReference type="GO" id="GO:0005886">
    <property type="term" value="C:plasma membrane"/>
    <property type="evidence" value="ECO:0007669"/>
    <property type="project" value="UniProtKB-SubCell"/>
</dbReference>
<comment type="caution">
    <text evidence="8">The sequence shown here is derived from an EMBL/GenBank/DDBJ whole genome shotgun (WGS) entry which is preliminary data.</text>
</comment>
<dbReference type="GO" id="GO:0009060">
    <property type="term" value="P:aerobic respiration"/>
    <property type="evidence" value="ECO:0007669"/>
    <property type="project" value="TreeGrafter"/>
</dbReference>
<evidence type="ECO:0000256" key="2">
    <source>
        <dbReference type="ARBA" id="ARBA00010535"/>
    </source>
</evidence>
<dbReference type="GO" id="GO:0003954">
    <property type="term" value="F:NADH dehydrogenase activity"/>
    <property type="evidence" value="ECO:0007669"/>
    <property type="project" value="TreeGrafter"/>
</dbReference>
<evidence type="ECO:0000256" key="6">
    <source>
        <dbReference type="RuleBase" id="RU000471"/>
    </source>
</evidence>
<keyword evidence="3 6" id="KW-0812">Transmembrane</keyword>
<dbReference type="PANTHER" id="PTHR11432">
    <property type="entry name" value="NADH DEHYDROGENASE SUBUNIT 1"/>
    <property type="match status" value="1"/>
</dbReference>
<keyword evidence="5 7" id="KW-0472">Membrane</keyword>
<dbReference type="InterPro" id="IPR001694">
    <property type="entry name" value="NADH_UbQ_OxRdtase_su1/FPO"/>
</dbReference>
<evidence type="ECO:0000313" key="8">
    <source>
        <dbReference type="EMBL" id="KAK1405970.1"/>
    </source>
</evidence>
<feature type="transmembrane region" description="Helical" evidence="7">
    <location>
        <begin position="49"/>
        <end position="70"/>
    </location>
</feature>
<dbReference type="PANTHER" id="PTHR11432:SF3">
    <property type="entry name" value="NADH-UBIQUINONE OXIDOREDUCTASE CHAIN 1"/>
    <property type="match status" value="1"/>
</dbReference>